<organism evidence="2 3">
    <name type="scientific">Acidocella aminolytica 101 = DSM 11237</name>
    <dbReference type="NCBI Taxonomy" id="1120923"/>
    <lineage>
        <taxon>Bacteria</taxon>
        <taxon>Pseudomonadati</taxon>
        <taxon>Pseudomonadota</taxon>
        <taxon>Alphaproteobacteria</taxon>
        <taxon>Acetobacterales</taxon>
        <taxon>Acidocellaceae</taxon>
        <taxon>Acidocella</taxon>
    </lineage>
</organism>
<keyword evidence="3" id="KW-1185">Reference proteome</keyword>
<evidence type="ECO:0000313" key="2">
    <source>
        <dbReference type="EMBL" id="GAN82187.1"/>
    </source>
</evidence>
<dbReference type="OrthoDB" id="9794834at2"/>
<dbReference type="RefSeq" id="WP_048880582.1">
    <property type="nucleotide sequence ID" value="NZ_BANC01000169.1"/>
</dbReference>
<dbReference type="InterPro" id="IPR010359">
    <property type="entry name" value="IrrE_HExxH"/>
</dbReference>
<dbReference type="STRING" id="1120923.SAMN02746095_03666"/>
<evidence type="ECO:0000259" key="1">
    <source>
        <dbReference type="Pfam" id="PF06114"/>
    </source>
</evidence>
<protein>
    <recommendedName>
        <fullName evidence="1">IrrE N-terminal-like domain-containing protein</fullName>
    </recommendedName>
</protein>
<dbReference type="PANTHER" id="PTHR43236">
    <property type="entry name" value="ANTITOXIN HIGA1"/>
    <property type="match status" value="1"/>
</dbReference>
<feature type="domain" description="IrrE N-terminal-like" evidence="1">
    <location>
        <begin position="60"/>
        <end position="177"/>
    </location>
</feature>
<proteinExistence type="predicted"/>
<name>A0A0D6PKK1_9PROT</name>
<dbReference type="Proteomes" id="UP000032668">
    <property type="component" value="Unassembled WGS sequence"/>
</dbReference>
<dbReference type="Pfam" id="PF06114">
    <property type="entry name" value="Peptidase_M78"/>
    <property type="match status" value="1"/>
</dbReference>
<comment type="caution">
    <text evidence="2">The sequence shown here is derived from an EMBL/GenBank/DDBJ whole genome shotgun (WGS) entry which is preliminary data.</text>
</comment>
<sequence>MTLALGPARWATEISKVLKIVFGPEYFPIDVTGIALQYTSQRFPGDAITLAQGAELPGFDGALFKAPAGKSGWGIVYNNALASLGRINFTLAHELGHYLLHRLNYPNGIRCGEQDVVRWDSSYGQIEHQANVFAATLLMPFDDFRRQIDANVRVDFDMISHCANRYRVSLIAATLRWLSYTTKRALLVVSRDGFILWSRASEAAAKSGAVFRTSGGPIEVPPQSIVGSENLLIDGRIGSQHGPGVWFNEPVREMTIFSEQYNFAITLLLLEDRKYYDTTEIEREPDLYDRFIGRE</sequence>
<dbReference type="Gene3D" id="1.10.10.2910">
    <property type="match status" value="1"/>
</dbReference>
<dbReference type="InterPro" id="IPR052345">
    <property type="entry name" value="Rad_response_metalloprotease"/>
</dbReference>
<accession>A0A0D6PKK1</accession>
<gene>
    <name evidence="2" type="ORF">Aam_172_012</name>
</gene>
<reference evidence="2 3" key="1">
    <citation type="submission" date="2012-11" db="EMBL/GenBank/DDBJ databases">
        <title>Whole genome sequence of Acidocella aminolytica 101 = DSM 11237.</title>
        <authorList>
            <person name="Azuma Y."/>
            <person name="Higashiura N."/>
            <person name="Hirakawa H."/>
            <person name="Matsushita K."/>
        </authorList>
    </citation>
    <scope>NUCLEOTIDE SEQUENCE [LARGE SCALE GENOMIC DNA]</scope>
    <source>
        <strain evidence="3">101 / DSM 11237</strain>
    </source>
</reference>
<dbReference type="AlphaFoldDB" id="A0A0D6PKK1"/>
<dbReference type="EMBL" id="BANC01000169">
    <property type="protein sequence ID" value="GAN82187.1"/>
    <property type="molecule type" value="Genomic_DNA"/>
</dbReference>
<dbReference type="PANTHER" id="PTHR43236:SF2">
    <property type="entry name" value="BLL0069 PROTEIN"/>
    <property type="match status" value="1"/>
</dbReference>
<evidence type="ECO:0000313" key="3">
    <source>
        <dbReference type="Proteomes" id="UP000032668"/>
    </source>
</evidence>